<gene>
    <name evidence="3" type="ORF">OH718_10260</name>
</gene>
<organism evidence="3 4">
    <name type="scientific">Pseudomonas capsici</name>
    <dbReference type="NCBI Taxonomy" id="2810614"/>
    <lineage>
        <taxon>Bacteria</taxon>
        <taxon>Pseudomonadati</taxon>
        <taxon>Pseudomonadota</taxon>
        <taxon>Gammaproteobacteria</taxon>
        <taxon>Pseudomonadales</taxon>
        <taxon>Pseudomonadaceae</taxon>
        <taxon>Pseudomonas</taxon>
    </lineage>
</organism>
<protein>
    <submittedName>
        <fullName evidence="3">Lysophospholipase</fullName>
    </submittedName>
</protein>
<accession>A0ABT3BVV7</accession>
<dbReference type="PANTHER" id="PTHR43265">
    <property type="entry name" value="ESTERASE ESTD"/>
    <property type="match status" value="1"/>
</dbReference>
<dbReference type="EMBL" id="JAOXML010000006">
    <property type="protein sequence ID" value="MCV4376976.1"/>
    <property type="molecule type" value="Genomic_DNA"/>
</dbReference>
<dbReference type="SUPFAM" id="SSF53474">
    <property type="entry name" value="alpha/beta-Hydrolases"/>
    <property type="match status" value="1"/>
</dbReference>
<dbReference type="RefSeq" id="WP_206402152.1">
    <property type="nucleotide sequence ID" value="NZ_JAFGZD010000009.1"/>
</dbReference>
<evidence type="ECO:0000256" key="1">
    <source>
        <dbReference type="SAM" id="SignalP"/>
    </source>
</evidence>
<feature type="signal peptide" evidence="1">
    <location>
        <begin position="1"/>
        <end position="30"/>
    </location>
</feature>
<comment type="caution">
    <text evidence="3">The sequence shown here is derived from an EMBL/GenBank/DDBJ whole genome shotgun (WGS) entry which is preliminary data.</text>
</comment>
<proteinExistence type="predicted"/>
<dbReference type="InterPro" id="IPR029058">
    <property type="entry name" value="AB_hydrolase_fold"/>
</dbReference>
<reference evidence="3 4" key="1">
    <citation type="submission" date="2022-10" db="EMBL/GenBank/DDBJ databases">
        <title>Characterization of Pseudomonas capsici strains from pepper and tomato in Georgia.</title>
        <authorList>
            <person name="Zhao M."/>
            <person name="Dutta B."/>
        </authorList>
    </citation>
    <scope>NUCLEOTIDE SEQUENCE [LARGE SCALE GENOMIC DNA]</scope>
    <source>
        <strain evidence="3 4">Pc20-5</strain>
    </source>
</reference>
<dbReference type="Pfam" id="PF12146">
    <property type="entry name" value="Hydrolase_4"/>
    <property type="match status" value="1"/>
</dbReference>
<dbReference type="Proteomes" id="UP001207294">
    <property type="component" value="Unassembled WGS sequence"/>
</dbReference>
<evidence type="ECO:0000313" key="4">
    <source>
        <dbReference type="Proteomes" id="UP001207294"/>
    </source>
</evidence>
<dbReference type="Gene3D" id="3.40.50.1820">
    <property type="entry name" value="alpha/beta hydrolase"/>
    <property type="match status" value="1"/>
</dbReference>
<feature type="chain" id="PRO_5046861506" evidence="1">
    <location>
        <begin position="31"/>
        <end position="331"/>
    </location>
</feature>
<keyword evidence="1" id="KW-0732">Signal</keyword>
<keyword evidence="4" id="KW-1185">Reference proteome</keyword>
<dbReference type="PANTHER" id="PTHR43265:SF1">
    <property type="entry name" value="ESTERASE ESTD"/>
    <property type="match status" value="1"/>
</dbReference>
<name>A0ABT3BVV7_9PSED</name>
<dbReference type="InterPro" id="IPR022742">
    <property type="entry name" value="Hydrolase_4"/>
</dbReference>
<sequence>MLPGIPPIRPLHALRMLLLTLCMLAGVANAASPAIVQRPISVDTNNGKLFGTLLLPQSTKPVPVVLIIAGSGPTDRDGNNPEGGRNDSMKRLAVILAKNNIASVRYDKRGVAASKAATPDERDLSVEGYVADVQAWAQKLKANPRLGPLILLGHSEGALVASLAAEKAGARAVISVAGTGRPVDQVLREQFRERLPPELLQRSNQLLDELKAGKTDDKVPADLEVVFRPSVQPYLISLFRQDPAAAFGKLQIPALIIQGRNDIQVSVDDALLLKKARPDAELALIDGMNHVLRIVPDDLEKQLQSYRTPTLPLASELSAHILRFIGALPAG</sequence>
<evidence type="ECO:0000259" key="2">
    <source>
        <dbReference type="Pfam" id="PF12146"/>
    </source>
</evidence>
<evidence type="ECO:0000313" key="3">
    <source>
        <dbReference type="EMBL" id="MCV4376976.1"/>
    </source>
</evidence>
<dbReference type="GeneID" id="93562121"/>
<dbReference type="InterPro" id="IPR053145">
    <property type="entry name" value="AB_hydrolase_Est10"/>
</dbReference>
<feature type="domain" description="Serine aminopeptidase S33" evidence="2">
    <location>
        <begin position="89"/>
        <end position="292"/>
    </location>
</feature>